<sequence length="220" mass="25573">MRGMSLLLLSNEHSFPCIAEIVSTVRIEILLTHSYFNSLSNNRKPGIKLLFHQKLYFMFVSEAMFSNCRFLQLSVFNMLLVFNTAIRNSMNGLTYVIDIINPETETVLYSAVHLLYILRRTEDWSHTLSTQDSSCFAGYMVQKGRNTIGDSSSECSIFSDFPFLEMLPLHHMNHRHFFRRKVVNFRLQLVLTRNSSRSVYQCVQNGSLLRCMMETLCIEI</sequence>
<dbReference type="AlphaFoldDB" id="A0A2H4FYG7"/>
<organism evidence="1">
    <name type="scientific">Locusta migratoria</name>
    <name type="common">Migratory locust</name>
    <dbReference type="NCBI Taxonomy" id="7004"/>
    <lineage>
        <taxon>Eukaryota</taxon>
        <taxon>Metazoa</taxon>
        <taxon>Ecdysozoa</taxon>
        <taxon>Arthropoda</taxon>
        <taxon>Hexapoda</taxon>
        <taxon>Insecta</taxon>
        <taxon>Pterygota</taxon>
        <taxon>Neoptera</taxon>
        <taxon>Polyneoptera</taxon>
        <taxon>Orthoptera</taxon>
        <taxon>Caelifera</taxon>
        <taxon>Acrididea</taxon>
        <taxon>Acridomorpha</taxon>
        <taxon>Acridoidea</taxon>
        <taxon>Acrididae</taxon>
        <taxon>Oedipodinae</taxon>
        <taxon>Locusta</taxon>
    </lineage>
</organism>
<protein>
    <submittedName>
        <fullName evidence="1">Autophagy-related protein 2</fullName>
    </submittedName>
</protein>
<name>A0A2H4FYG7_LOCMI</name>
<gene>
    <name evidence="1" type="primary">ATG2</name>
</gene>
<dbReference type="EMBL" id="KX505306">
    <property type="protein sequence ID" value="API80737.1"/>
    <property type="molecule type" value="mRNA"/>
</dbReference>
<accession>A0A2H4FYG7</accession>
<reference evidence="1" key="1">
    <citation type="submission" date="2016-07" db="EMBL/GenBank/DDBJ databases">
        <title>Autophagy-related protein 2.</title>
        <authorList>
            <person name="Lee G.S."/>
            <person name="Jung J.K."/>
        </authorList>
    </citation>
    <scope>NUCLEOTIDE SEQUENCE</scope>
</reference>
<evidence type="ECO:0000313" key="1">
    <source>
        <dbReference type="EMBL" id="API80737.1"/>
    </source>
</evidence>
<proteinExistence type="evidence at transcript level"/>